<protein>
    <submittedName>
        <fullName evidence="4">Nocobactin polyketide synthase NbtC</fullName>
    </submittedName>
</protein>
<dbReference type="Gene3D" id="3.30.70.3290">
    <property type="match status" value="1"/>
</dbReference>
<evidence type="ECO:0000259" key="3">
    <source>
        <dbReference type="Pfam" id="PF08659"/>
    </source>
</evidence>
<feature type="non-terminal residue" evidence="4">
    <location>
        <position position="393"/>
    </location>
</feature>
<keyword evidence="5" id="KW-1185">Reference proteome</keyword>
<dbReference type="InterPro" id="IPR050091">
    <property type="entry name" value="PKS_NRPS_Biosynth_Enz"/>
</dbReference>
<keyword evidence="2" id="KW-0597">Phosphoprotein</keyword>
<reference evidence="4" key="1">
    <citation type="submission" date="2022-03" db="EMBL/GenBank/DDBJ databases">
        <title>Draft genome sequence of Aduncisulcus paluster, a free-living microaerophilic Fornicata.</title>
        <authorList>
            <person name="Yuyama I."/>
            <person name="Kume K."/>
            <person name="Tamura T."/>
            <person name="Inagaki Y."/>
            <person name="Hashimoto T."/>
        </authorList>
    </citation>
    <scope>NUCLEOTIDE SEQUENCE</scope>
    <source>
        <strain evidence="4">NY0171</strain>
    </source>
</reference>
<proteinExistence type="predicted"/>
<dbReference type="InterPro" id="IPR001227">
    <property type="entry name" value="Ac_transferase_dom_sf"/>
</dbReference>
<feature type="domain" description="Ketoreductase (KR)" evidence="3">
    <location>
        <begin position="290"/>
        <end position="392"/>
    </location>
</feature>
<comment type="caution">
    <text evidence="4">The sequence shown here is derived from an EMBL/GenBank/DDBJ whole genome shotgun (WGS) entry which is preliminary data.</text>
</comment>
<organism evidence="4 5">
    <name type="scientific">Aduncisulcus paluster</name>
    <dbReference type="NCBI Taxonomy" id="2918883"/>
    <lineage>
        <taxon>Eukaryota</taxon>
        <taxon>Metamonada</taxon>
        <taxon>Carpediemonas-like organisms</taxon>
        <taxon>Aduncisulcus</taxon>
    </lineage>
</organism>
<evidence type="ECO:0000256" key="2">
    <source>
        <dbReference type="ARBA" id="ARBA00022553"/>
    </source>
</evidence>
<dbReference type="InterPro" id="IPR036291">
    <property type="entry name" value="NAD(P)-bd_dom_sf"/>
</dbReference>
<accession>A0ABQ5KXT8</accession>
<dbReference type="PANTHER" id="PTHR43775:SF37">
    <property type="entry name" value="SI:DKEY-61P9.11"/>
    <property type="match status" value="1"/>
</dbReference>
<gene>
    <name evidence="4" type="ORF">ADUPG1_003289</name>
</gene>
<keyword evidence="1" id="KW-0596">Phosphopantetheine</keyword>
<dbReference type="PANTHER" id="PTHR43775">
    <property type="entry name" value="FATTY ACID SYNTHASE"/>
    <property type="match status" value="1"/>
</dbReference>
<sequence length="393" mass="41674">HPTLQLAIRENLGALGSERTACVIGTSNRNAPDLSELTANLANLAVHDLGYNWDALRTETSPAVSLPLHDFPNVQNNDIPLWLSYRSAGSAVSVPNQPATTPKPDAAQDNIDSRAYPRLLREAWTKVTRRSMMSPRSYAFIDASGEAGPLLDALRDGAPDFGSSAQIATDPQESGIGDGDTVVIVLPTSTQRGDHEAADAVAQFFGNRTWWPELSSTVTGCWLVTVGGEQVVADDAPSHPVPAAIAAAFRCMGTEHPGLALRADGMYAKRIQDADHDGDAKTATPVPEHVVITGGTGKLGQEFCEHYARLGTRQITLISRSGETDAVTGRLDAIRRSTGATVRALRCDVTDPGAVAELAAQLAEAPADLIIHAAVDYSDIPLAEVTADKFQEA</sequence>
<dbReference type="Pfam" id="PF08659">
    <property type="entry name" value="KR"/>
    <property type="match status" value="1"/>
</dbReference>
<dbReference type="SUPFAM" id="SSF51735">
    <property type="entry name" value="NAD(P)-binding Rossmann-fold domains"/>
    <property type="match status" value="2"/>
</dbReference>
<dbReference type="Proteomes" id="UP001057375">
    <property type="component" value="Unassembled WGS sequence"/>
</dbReference>
<feature type="non-terminal residue" evidence="4">
    <location>
        <position position="1"/>
    </location>
</feature>
<name>A0ABQ5KXT8_9EUKA</name>
<dbReference type="EMBL" id="BQXS01004458">
    <property type="protein sequence ID" value="GKT37257.1"/>
    <property type="molecule type" value="Genomic_DNA"/>
</dbReference>
<evidence type="ECO:0000256" key="1">
    <source>
        <dbReference type="ARBA" id="ARBA00022450"/>
    </source>
</evidence>
<evidence type="ECO:0000313" key="4">
    <source>
        <dbReference type="EMBL" id="GKT37257.1"/>
    </source>
</evidence>
<dbReference type="Gene3D" id="3.40.366.10">
    <property type="entry name" value="Malonyl-Coenzyme A Acyl Carrier Protein, domain 2"/>
    <property type="match status" value="1"/>
</dbReference>
<evidence type="ECO:0000313" key="5">
    <source>
        <dbReference type="Proteomes" id="UP001057375"/>
    </source>
</evidence>
<dbReference type="Gene3D" id="3.40.50.720">
    <property type="entry name" value="NAD(P)-binding Rossmann-like Domain"/>
    <property type="match status" value="2"/>
</dbReference>
<dbReference type="InterPro" id="IPR013968">
    <property type="entry name" value="PKS_KR"/>
</dbReference>